<evidence type="ECO:0000256" key="1">
    <source>
        <dbReference type="ARBA" id="ARBA00022741"/>
    </source>
</evidence>
<dbReference type="EMBL" id="OANU01000005">
    <property type="protein sequence ID" value="SNX47182.1"/>
    <property type="molecule type" value="Genomic_DNA"/>
</dbReference>
<dbReference type="GO" id="GO:0003724">
    <property type="term" value="F:RNA helicase activity"/>
    <property type="evidence" value="ECO:0007669"/>
    <property type="project" value="UniProtKB-EC"/>
</dbReference>
<reference evidence="13" key="1">
    <citation type="submission" date="2016-06" db="EMBL/GenBank/DDBJ databases">
        <authorList>
            <person name="Rodrigo-Torres L."/>
            <person name="Arahal R.D."/>
            <person name="Lucena T."/>
        </authorList>
    </citation>
    <scope>NUCLEOTIDE SEQUENCE [LARGE SCALE GENOMIC DNA]</scope>
    <source>
        <strain evidence="13">CECT8203</strain>
    </source>
</reference>
<dbReference type="Pfam" id="PF00271">
    <property type="entry name" value="Helicase_C"/>
    <property type="match status" value="1"/>
</dbReference>
<comment type="similarity">
    <text evidence="5 7">Belongs to the DEAD box helicase family.</text>
</comment>
<dbReference type="GO" id="GO:0005524">
    <property type="term" value="F:ATP binding"/>
    <property type="evidence" value="ECO:0007669"/>
    <property type="project" value="UniProtKB-KW"/>
</dbReference>
<proteinExistence type="inferred from homology"/>
<evidence type="ECO:0000256" key="4">
    <source>
        <dbReference type="ARBA" id="ARBA00022840"/>
    </source>
</evidence>
<dbReference type="EC" id="3.6.4.13" evidence="12"/>
<dbReference type="PROSITE" id="PS00039">
    <property type="entry name" value="DEAD_ATP_HELICASE"/>
    <property type="match status" value="1"/>
</dbReference>
<evidence type="ECO:0000256" key="2">
    <source>
        <dbReference type="ARBA" id="ARBA00022801"/>
    </source>
</evidence>
<gene>
    <name evidence="12" type="ORF">VTH8203_00783</name>
</gene>
<feature type="domain" description="Helicase ATP-binding" evidence="9">
    <location>
        <begin position="76"/>
        <end position="251"/>
    </location>
</feature>
<dbReference type="InterPro" id="IPR044742">
    <property type="entry name" value="DEAD/DEAH_RhlB"/>
</dbReference>
<evidence type="ECO:0000259" key="11">
    <source>
        <dbReference type="PROSITE" id="PS51195"/>
    </source>
</evidence>
<evidence type="ECO:0000259" key="9">
    <source>
        <dbReference type="PROSITE" id="PS51192"/>
    </source>
</evidence>
<keyword evidence="3 7" id="KW-0347">Helicase</keyword>
<dbReference type="SMART" id="SM00487">
    <property type="entry name" value="DEXDc"/>
    <property type="match status" value="1"/>
</dbReference>
<accession>A0A240EER9</accession>
<organism evidence="12 13">
    <name type="scientific">Vibrio thalassae</name>
    <dbReference type="NCBI Taxonomy" id="1243014"/>
    <lineage>
        <taxon>Bacteria</taxon>
        <taxon>Pseudomonadati</taxon>
        <taxon>Pseudomonadota</taxon>
        <taxon>Gammaproteobacteria</taxon>
        <taxon>Vibrionales</taxon>
        <taxon>Vibrionaceae</taxon>
        <taxon>Vibrio</taxon>
    </lineage>
</organism>
<sequence>MGDLLQGRDRYQILSRIDIAGYHDNYQVLCALIFIRTIFLGEYALQFKELGLDNRLLKNLSHYDFTKATDIQKQAIPVAIAGKDLLASSKTGSGKTLAFVLPMLHKALKTKAFSARDPRAVILAPTRELAKQVYGELKSMLGGLSYDATLILGGENFNDQVKALRRYPKFIVATPGRLADHLEHRSLFLDGLDTLILDEADRMLDLGFAPELRRIHNAAKHRRRQTLMFSATLDHAEVNDIAAEMLDAPKRIAIGVSNEEHKDITQKFYLCDHLDHKEAILERILEQADYKQVMIFTATRVDTERLTKWLNEKQLKAVALSGNLNQTQRNAIMSQFERHVFKILVTTDVASRGIDIASVTHVINFDMPKHTEEYVHRVGRTGRAGNKGDAVSLVGPKDWDSFKRIETFLQQDLTFSELEGLKGKFKGFRPKKPAFNKQSTASKGKPQNKKATAKKPAQRDKTFYKNVAVGDSVFIPKKKPKPSEDA</sequence>
<name>A0A240EER9_9VIBR</name>
<keyword evidence="4 7" id="KW-0067">ATP-binding</keyword>
<dbReference type="PANTHER" id="PTHR47959:SF17">
    <property type="entry name" value="ATP-DEPENDENT RNA HELICASE DEAD BOX FAMILY"/>
    <property type="match status" value="1"/>
</dbReference>
<feature type="domain" description="DEAD-box RNA helicase Q" evidence="11">
    <location>
        <begin position="45"/>
        <end position="73"/>
    </location>
</feature>
<dbReference type="InterPro" id="IPR000629">
    <property type="entry name" value="RNA-helicase_DEAD-box_CS"/>
</dbReference>
<dbReference type="AlphaFoldDB" id="A0A240EER9"/>
<dbReference type="SUPFAM" id="SSF52540">
    <property type="entry name" value="P-loop containing nucleoside triphosphate hydrolases"/>
    <property type="match status" value="1"/>
</dbReference>
<dbReference type="GO" id="GO:0003676">
    <property type="term" value="F:nucleic acid binding"/>
    <property type="evidence" value="ECO:0007669"/>
    <property type="project" value="InterPro"/>
</dbReference>
<dbReference type="InterPro" id="IPR014014">
    <property type="entry name" value="RNA_helicase_DEAD_Q_motif"/>
</dbReference>
<dbReference type="InterPro" id="IPR011545">
    <property type="entry name" value="DEAD/DEAH_box_helicase_dom"/>
</dbReference>
<evidence type="ECO:0000256" key="7">
    <source>
        <dbReference type="RuleBase" id="RU000492"/>
    </source>
</evidence>
<dbReference type="InterPro" id="IPR001650">
    <property type="entry name" value="Helicase_C-like"/>
</dbReference>
<dbReference type="InterPro" id="IPR014001">
    <property type="entry name" value="Helicase_ATP-bd"/>
</dbReference>
<dbReference type="Proteomes" id="UP000219336">
    <property type="component" value="Unassembled WGS sequence"/>
</dbReference>
<dbReference type="CDD" id="cd18787">
    <property type="entry name" value="SF2_C_DEAD"/>
    <property type="match status" value="1"/>
</dbReference>
<dbReference type="InterPro" id="IPR050079">
    <property type="entry name" value="DEAD_box_RNA_helicase"/>
</dbReference>
<dbReference type="PROSITE" id="PS51192">
    <property type="entry name" value="HELICASE_ATP_BIND_1"/>
    <property type="match status" value="1"/>
</dbReference>
<dbReference type="CDD" id="cd00268">
    <property type="entry name" value="DEADc"/>
    <property type="match status" value="1"/>
</dbReference>
<feature type="domain" description="Helicase C-terminal" evidence="10">
    <location>
        <begin position="280"/>
        <end position="429"/>
    </location>
</feature>
<evidence type="ECO:0000256" key="3">
    <source>
        <dbReference type="ARBA" id="ARBA00022806"/>
    </source>
</evidence>
<dbReference type="InterPro" id="IPR027417">
    <property type="entry name" value="P-loop_NTPase"/>
</dbReference>
<evidence type="ECO:0000256" key="5">
    <source>
        <dbReference type="ARBA" id="ARBA00038437"/>
    </source>
</evidence>
<evidence type="ECO:0000313" key="12">
    <source>
        <dbReference type="EMBL" id="SNX47182.1"/>
    </source>
</evidence>
<keyword evidence="2 7" id="KW-0378">Hydrolase</keyword>
<dbReference type="GO" id="GO:0016787">
    <property type="term" value="F:hydrolase activity"/>
    <property type="evidence" value="ECO:0007669"/>
    <property type="project" value="UniProtKB-KW"/>
</dbReference>
<feature type="region of interest" description="Disordered" evidence="8">
    <location>
        <begin position="427"/>
        <end position="462"/>
    </location>
</feature>
<evidence type="ECO:0000259" key="10">
    <source>
        <dbReference type="PROSITE" id="PS51194"/>
    </source>
</evidence>
<dbReference type="PANTHER" id="PTHR47959">
    <property type="entry name" value="ATP-DEPENDENT RNA HELICASE RHLE-RELATED"/>
    <property type="match status" value="1"/>
</dbReference>
<feature type="short sequence motif" description="Q motif" evidence="6">
    <location>
        <begin position="45"/>
        <end position="73"/>
    </location>
</feature>
<evidence type="ECO:0000256" key="8">
    <source>
        <dbReference type="SAM" id="MobiDB-lite"/>
    </source>
</evidence>
<dbReference type="PROSITE" id="PS51194">
    <property type="entry name" value="HELICASE_CTER"/>
    <property type="match status" value="1"/>
</dbReference>
<dbReference type="PROSITE" id="PS51195">
    <property type="entry name" value="Q_MOTIF"/>
    <property type="match status" value="1"/>
</dbReference>
<dbReference type="SMART" id="SM00490">
    <property type="entry name" value="HELICc"/>
    <property type="match status" value="1"/>
</dbReference>
<dbReference type="Gene3D" id="3.40.50.300">
    <property type="entry name" value="P-loop containing nucleotide triphosphate hydrolases"/>
    <property type="match status" value="2"/>
</dbReference>
<keyword evidence="1 7" id="KW-0547">Nucleotide-binding</keyword>
<dbReference type="Pfam" id="PF00270">
    <property type="entry name" value="DEAD"/>
    <property type="match status" value="1"/>
</dbReference>
<dbReference type="GO" id="GO:0005829">
    <property type="term" value="C:cytosol"/>
    <property type="evidence" value="ECO:0007669"/>
    <property type="project" value="TreeGrafter"/>
</dbReference>
<keyword evidence="13" id="KW-1185">Reference proteome</keyword>
<evidence type="ECO:0000313" key="13">
    <source>
        <dbReference type="Proteomes" id="UP000219336"/>
    </source>
</evidence>
<protein>
    <submittedName>
        <fullName evidence="12">Putative DEAD-box ATP-dependent RNA helicase</fullName>
        <ecNumber evidence="12">3.6.4.13</ecNumber>
    </submittedName>
</protein>
<evidence type="ECO:0000256" key="6">
    <source>
        <dbReference type="PROSITE-ProRule" id="PRU00552"/>
    </source>
</evidence>